<proteinExistence type="predicted"/>
<protein>
    <submittedName>
        <fullName evidence="3">MarR family transcriptional regulator</fullName>
    </submittedName>
</protein>
<feature type="domain" description="HTH marR-type" evidence="2">
    <location>
        <begin position="1"/>
        <end position="126"/>
    </location>
</feature>
<keyword evidence="4" id="KW-1185">Reference proteome</keyword>
<dbReference type="GO" id="GO:0003700">
    <property type="term" value="F:DNA-binding transcription factor activity"/>
    <property type="evidence" value="ECO:0007669"/>
    <property type="project" value="InterPro"/>
</dbReference>
<dbReference type="PRINTS" id="PR00598">
    <property type="entry name" value="HTHMARR"/>
</dbReference>
<name>A0A850EH47_9BACL</name>
<dbReference type="Pfam" id="PF12802">
    <property type="entry name" value="MarR_2"/>
    <property type="match status" value="1"/>
</dbReference>
<dbReference type="PANTHER" id="PTHR33164">
    <property type="entry name" value="TRANSCRIPTIONAL REGULATOR, MARR FAMILY"/>
    <property type="match status" value="1"/>
</dbReference>
<dbReference type="EMBL" id="JABWCS010000198">
    <property type="protein sequence ID" value="NUU60158.1"/>
    <property type="molecule type" value="Genomic_DNA"/>
</dbReference>
<dbReference type="InterPro" id="IPR039422">
    <property type="entry name" value="MarR/SlyA-like"/>
</dbReference>
<evidence type="ECO:0000313" key="4">
    <source>
        <dbReference type="Proteomes" id="UP000564806"/>
    </source>
</evidence>
<organism evidence="3 4">
    <name type="scientific">Paenibacillus agri</name>
    <dbReference type="NCBI Taxonomy" id="2744309"/>
    <lineage>
        <taxon>Bacteria</taxon>
        <taxon>Bacillati</taxon>
        <taxon>Bacillota</taxon>
        <taxon>Bacilli</taxon>
        <taxon>Bacillales</taxon>
        <taxon>Paenibacillaceae</taxon>
        <taxon>Paenibacillus</taxon>
    </lineage>
</organism>
<gene>
    <name evidence="3" type="ORF">HPT30_07360</name>
</gene>
<comment type="caution">
    <text evidence="3">The sequence shown here is derived from an EMBL/GenBank/DDBJ whole genome shotgun (WGS) entry which is preliminary data.</text>
</comment>
<dbReference type="PANTHER" id="PTHR33164:SF43">
    <property type="entry name" value="HTH-TYPE TRANSCRIPTIONAL REPRESSOR YETL"/>
    <property type="match status" value="1"/>
</dbReference>
<accession>A0A850EH47</accession>
<evidence type="ECO:0000259" key="2">
    <source>
        <dbReference type="PROSITE" id="PS50995"/>
    </source>
</evidence>
<dbReference type="SUPFAM" id="SSF46785">
    <property type="entry name" value="Winged helix' DNA-binding domain"/>
    <property type="match status" value="1"/>
</dbReference>
<evidence type="ECO:0000313" key="3">
    <source>
        <dbReference type="EMBL" id="NUU60158.1"/>
    </source>
</evidence>
<dbReference type="PROSITE" id="PS50995">
    <property type="entry name" value="HTH_MARR_2"/>
    <property type="match status" value="1"/>
</dbReference>
<reference evidence="3" key="1">
    <citation type="submission" date="2020-06" db="EMBL/GenBank/DDBJ databases">
        <title>Paenibacillus sp. nov., isolated from soil.</title>
        <authorList>
            <person name="Seo Y.L."/>
        </authorList>
    </citation>
    <scope>NUCLEOTIDE SEQUENCE [LARGE SCALE GENOMIC DNA]</scope>
    <source>
        <strain evidence="3">JW14</strain>
    </source>
</reference>
<dbReference type="SMART" id="SM00347">
    <property type="entry name" value="HTH_MARR"/>
    <property type="match status" value="1"/>
</dbReference>
<dbReference type="Gene3D" id="1.10.10.10">
    <property type="entry name" value="Winged helix-like DNA-binding domain superfamily/Winged helix DNA-binding domain"/>
    <property type="match status" value="1"/>
</dbReference>
<dbReference type="GO" id="GO:0006950">
    <property type="term" value="P:response to stress"/>
    <property type="evidence" value="ECO:0007669"/>
    <property type="project" value="TreeGrafter"/>
</dbReference>
<dbReference type="GO" id="GO:0003677">
    <property type="term" value="F:DNA binding"/>
    <property type="evidence" value="ECO:0007669"/>
    <property type="project" value="UniProtKB-KW"/>
</dbReference>
<dbReference type="InterPro" id="IPR036390">
    <property type="entry name" value="WH_DNA-bd_sf"/>
</dbReference>
<evidence type="ECO:0000256" key="1">
    <source>
        <dbReference type="ARBA" id="ARBA00023125"/>
    </source>
</evidence>
<sequence length="148" mass="17149">MRMLHKVQWQHTVEGNKPSEMTLMICIRKHRHSNEQGLKVSEIGRILGWAAPTVTQLVNSLEAKGMVERRADSEDRRAVRIQLTERGKKVTRRVHAYMNEELVKLVEYLGEEESNQLCDLLLKVHAYALSSPRPDFDRLQMNGDENLD</sequence>
<dbReference type="AlphaFoldDB" id="A0A850EH47"/>
<keyword evidence="1" id="KW-0238">DNA-binding</keyword>
<dbReference type="Proteomes" id="UP000564806">
    <property type="component" value="Unassembled WGS sequence"/>
</dbReference>
<dbReference type="InterPro" id="IPR000835">
    <property type="entry name" value="HTH_MarR-typ"/>
</dbReference>
<dbReference type="InterPro" id="IPR036388">
    <property type="entry name" value="WH-like_DNA-bd_sf"/>
</dbReference>